<dbReference type="Proteomes" id="UP001501459">
    <property type="component" value="Unassembled WGS sequence"/>
</dbReference>
<feature type="region of interest" description="Disordered" evidence="1">
    <location>
        <begin position="555"/>
        <end position="595"/>
    </location>
</feature>
<dbReference type="Pfam" id="PF01841">
    <property type="entry name" value="Transglut_core"/>
    <property type="match status" value="1"/>
</dbReference>
<keyword evidence="2" id="KW-0472">Membrane</keyword>
<dbReference type="SUPFAM" id="SSF54001">
    <property type="entry name" value="Cysteine proteinases"/>
    <property type="match status" value="1"/>
</dbReference>
<feature type="transmembrane region" description="Helical" evidence="2">
    <location>
        <begin position="604"/>
        <end position="622"/>
    </location>
</feature>
<comment type="caution">
    <text evidence="4">The sequence shown here is derived from an EMBL/GenBank/DDBJ whole genome shotgun (WGS) entry which is preliminary data.</text>
</comment>
<name>A0ABP3IWB9_9BACI</name>
<reference evidence="5" key="1">
    <citation type="journal article" date="2019" name="Int. J. Syst. Evol. Microbiol.">
        <title>The Global Catalogue of Microorganisms (GCM) 10K type strain sequencing project: providing services to taxonomists for standard genome sequencing and annotation.</title>
        <authorList>
            <consortium name="The Broad Institute Genomics Platform"/>
            <consortium name="The Broad Institute Genome Sequencing Center for Infectious Disease"/>
            <person name="Wu L."/>
            <person name="Ma J."/>
        </authorList>
    </citation>
    <scope>NUCLEOTIDE SEQUENCE [LARGE SCALE GENOMIC DNA]</scope>
    <source>
        <strain evidence="5">JCM 12149</strain>
    </source>
</reference>
<keyword evidence="2" id="KW-1133">Transmembrane helix</keyword>
<accession>A0ABP3IWB9</accession>
<keyword evidence="5" id="KW-1185">Reference proteome</keyword>
<gene>
    <name evidence="4" type="ORF">GCM10008983_03310</name>
</gene>
<feature type="transmembrane region" description="Helical" evidence="2">
    <location>
        <begin position="139"/>
        <end position="159"/>
    </location>
</feature>
<feature type="transmembrane region" description="Helical" evidence="2">
    <location>
        <begin position="38"/>
        <end position="59"/>
    </location>
</feature>
<dbReference type="InterPro" id="IPR038765">
    <property type="entry name" value="Papain-like_cys_pep_sf"/>
</dbReference>
<organism evidence="4 5">
    <name type="scientific">Lentibacillus halophilus</name>
    <dbReference type="NCBI Taxonomy" id="295065"/>
    <lineage>
        <taxon>Bacteria</taxon>
        <taxon>Bacillati</taxon>
        <taxon>Bacillota</taxon>
        <taxon>Bacilli</taxon>
        <taxon>Bacillales</taxon>
        <taxon>Bacillaceae</taxon>
        <taxon>Lentibacillus</taxon>
    </lineage>
</organism>
<feature type="transmembrane region" description="Helical" evidence="2">
    <location>
        <begin position="7"/>
        <end position="26"/>
    </location>
</feature>
<dbReference type="InterPro" id="IPR052901">
    <property type="entry name" value="Bact_TGase-like"/>
</dbReference>
<keyword evidence="2" id="KW-0812">Transmembrane</keyword>
<evidence type="ECO:0000256" key="2">
    <source>
        <dbReference type="SAM" id="Phobius"/>
    </source>
</evidence>
<dbReference type="PANTHER" id="PTHR42736:SF1">
    <property type="entry name" value="PROTEIN-GLUTAMINE GAMMA-GLUTAMYLTRANSFERASE"/>
    <property type="match status" value="1"/>
</dbReference>
<feature type="transmembrane region" description="Helical" evidence="2">
    <location>
        <begin position="165"/>
        <end position="186"/>
    </location>
</feature>
<evidence type="ECO:0000313" key="5">
    <source>
        <dbReference type="Proteomes" id="UP001501459"/>
    </source>
</evidence>
<sequence length="723" mass="83437">MNTKVPFLFTSLLYICAFLLFLEWLYPVREIGDVTNLTVFILYTLFCFLLSMLHVTWWLSIPLKGIGMLVILDALYLPGPFLGSQWMTALATQISFNVNVLFSGQWHELTPMFRSVLFLIMIWMLSYLLYYWFIVMKRIFIFIMLTFVYLSVLDTFTAYNANMAIVRTFIVSFAALGMSHLYKVVDQESIRFAWLKKALFWTVPLVAVIALSTLIGYAAPKFSPQWPDPVPFIQNVAENGPGSGSTVRKIGYGSDDTRLGGGFVQDDTPIFHATAMNDHYWRVETKDIYTGKGWKKSDNASFEPQPNGNISLDTFQDSVKTEQRMTTVDFQKQEAMQKLVYPYGIDNVETAQPTKWLLDNTFDEIRPERNGKAVGLSQYTVTYEAPSFSVDKLRDVSDNDSGLTERVQARYTQLPSSLPDRVGELAAEITAQDDNRYDKAKSLETYFGRNGFTYQIQNVPVPDEDQDYVDQFLFHSKEGYCDNYSTSMTVMLRSLDIPARWVKGFTSGKIIQSGDKPNDDDVYEVTNANAHSWVEVYFPGSGWVPFEPTQGFSNLADFHNDDGATEDDELNAPDNEDQEQQPEEETEPETSQNAESATGWIRNGWYILAGILLIAVAAWLAYRWRFRWMTAYVFRKLQRKNDAKAFQDAYHYLLKALAHYGMPKYPGQTLREFAEQVDKHYNMEAMKPLTLYYERVLYNNELYMRETNDWLQWWKQLMDQILS</sequence>
<dbReference type="SMART" id="SM00460">
    <property type="entry name" value="TGc"/>
    <property type="match status" value="1"/>
</dbReference>
<evidence type="ECO:0000313" key="4">
    <source>
        <dbReference type="EMBL" id="GAA0430259.1"/>
    </source>
</evidence>
<dbReference type="Gene3D" id="3.10.620.30">
    <property type="match status" value="1"/>
</dbReference>
<dbReference type="InterPro" id="IPR025403">
    <property type="entry name" value="TgpA-like_C"/>
</dbReference>
<evidence type="ECO:0000256" key="1">
    <source>
        <dbReference type="SAM" id="MobiDB-lite"/>
    </source>
</evidence>
<dbReference type="EMBL" id="BAAADM010000006">
    <property type="protein sequence ID" value="GAA0430259.1"/>
    <property type="molecule type" value="Genomic_DNA"/>
</dbReference>
<feature type="compositionally biased region" description="Acidic residues" evidence="1">
    <location>
        <begin position="563"/>
        <end position="588"/>
    </location>
</feature>
<proteinExistence type="predicted"/>
<feature type="transmembrane region" description="Helical" evidence="2">
    <location>
        <begin position="66"/>
        <end position="92"/>
    </location>
</feature>
<evidence type="ECO:0000259" key="3">
    <source>
        <dbReference type="SMART" id="SM00460"/>
    </source>
</evidence>
<dbReference type="PANTHER" id="PTHR42736">
    <property type="entry name" value="PROTEIN-GLUTAMINE GAMMA-GLUTAMYLTRANSFERASE"/>
    <property type="match status" value="1"/>
</dbReference>
<feature type="transmembrane region" description="Helical" evidence="2">
    <location>
        <begin position="198"/>
        <end position="219"/>
    </location>
</feature>
<dbReference type="InterPro" id="IPR002931">
    <property type="entry name" value="Transglutaminase-like"/>
</dbReference>
<protein>
    <submittedName>
        <fullName evidence="4">DUF4129 domain-containing transglutaminase family protein</fullName>
    </submittedName>
</protein>
<feature type="domain" description="Transglutaminase-like" evidence="3">
    <location>
        <begin position="473"/>
        <end position="550"/>
    </location>
</feature>
<dbReference type="Pfam" id="PF13559">
    <property type="entry name" value="DUF4129"/>
    <property type="match status" value="1"/>
</dbReference>
<dbReference type="RefSeq" id="WP_343750748.1">
    <property type="nucleotide sequence ID" value="NZ_BAAADM010000006.1"/>
</dbReference>
<feature type="transmembrane region" description="Helical" evidence="2">
    <location>
        <begin position="112"/>
        <end position="132"/>
    </location>
</feature>